<dbReference type="Pfam" id="PF00643">
    <property type="entry name" value="zf-B_box"/>
    <property type="match status" value="1"/>
</dbReference>
<evidence type="ECO:0000256" key="2">
    <source>
        <dbReference type="ARBA" id="ARBA00022723"/>
    </source>
</evidence>
<evidence type="ECO:0000313" key="13">
    <source>
        <dbReference type="Proteomes" id="UP001153076"/>
    </source>
</evidence>
<evidence type="ECO:0000256" key="5">
    <source>
        <dbReference type="ARBA" id="ARBA00022833"/>
    </source>
</evidence>
<evidence type="ECO:0000256" key="9">
    <source>
        <dbReference type="PROSITE-ProRule" id="PRU00024"/>
    </source>
</evidence>
<feature type="domain" description="B box-type" evidence="11">
    <location>
        <begin position="54"/>
        <end position="101"/>
    </location>
</feature>
<dbReference type="InterPro" id="IPR049808">
    <property type="entry name" value="CONSTANS-like_Bbox1"/>
</dbReference>
<dbReference type="Gene3D" id="3.30.160.60">
    <property type="entry name" value="Classic Zinc Finger"/>
    <property type="match status" value="1"/>
</dbReference>
<keyword evidence="13" id="KW-1185">Reference proteome</keyword>
<reference evidence="12" key="1">
    <citation type="submission" date="2022-04" db="EMBL/GenBank/DDBJ databases">
        <title>Carnegiea gigantea Genome sequencing and assembly v2.</title>
        <authorList>
            <person name="Copetti D."/>
            <person name="Sanderson M.J."/>
            <person name="Burquez A."/>
            <person name="Wojciechowski M.F."/>
        </authorList>
    </citation>
    <scope>NUCLEOTIDE SEQUENCE</scope>
    <source>
        <strain evidence="12">SGP5-SGP5p</strain>
        <tissue evidence="12">Aerial part</tissue>
    </source>
</reference>
<dbReference type="PANTHER" id="PTHR31832:SF87">
    <property type="entry name" value="B-BOX ZINC FINGER PROTEIN 20"/>
    <property type="match status" value="1"/>
</dbReference>
<feature type="domain" description="B box-type" evidence="11">
    <location>
        <begin position="1"/>
        <end position="47"/>
    </location>
</feature>
<protein>
    <recommendedName>
        <fullName evidence="11">B box-type domain-containing protein</fullName>
    </recommendedName>
</protein>
<dbReference type="CDD" id="cd19821">
    <property type="entry name" value="Bbox1_BBX-like"/>
    <property type="match status" value="1"/>
</dbReference>
<dbReference type="GO" id="GO:0008270">
    <property type="term" value="F:zinc ion binding"/>
    <property type="evidence" value="ECO:0007669"/>
    <property type="project" value="UniProtKB-KW"/>
</dbReference>
<keyword evidence="5" id="KW-0862">Zinc</keyword>
<gene>
    <name evidence="12" type="ORF">Cgig2_032546</name>
</gene>
<organism evidence="12 13">
    <name type="scientific">Carnegiea gigantea</name>
    <dbReference type="NCBI Taxonomy" id="171969"/>
    <lineage>
        <taxon>Eukaryota</taxon>
        <taxon>Viridiplantae</taxon>
        <taxon>Streptophyta</taxon>
        <taxon>Embryophyta</taxon>
        <taxon>Tracheophyta</taxon>
        <taxon>Spermatophyta</taxon>
        <taxon>Magnoliopsida</taxon>
        <taxon>eudicotyledons</taxon>
        <taxon>Gunneridae</taxon>
        <taxon>Pentapetalae</taxon>
        <taxon>Caryophyllales</taxon>
        <taxon>Cactineae</taxon>
        <taxon>Cactaceae</taxon>
        <taxon>Cactoideae</taxon>
        <taxon>Echinocereeae</taxon>
        <taxon>Carnegiea</taxon>
    </lineage>
</organism>
<dbReference type="EMBL" id="JAKOGI010000012">
    <property type="protein sequence ID" value="KAJ8450921.1"/>
    <property type="molecule type" value="Genomic_DNA"/>
</dbReference>
<evidence type="ECO:0000259" key="11">
    <source>
        <dbReference type="PROSITE" id="PS50119"/>
    </source>
</evidence>
<keyword evidence="6" id="KW-0805">Transcription regulation</keyword>
<dbReference type="GO" id="GO:0009640">
    <property type="term" value="P:photomorphogenesis"/>
    <property type="evidence" value="ECO:0007669"/>
    <property type="project" value="TreeGrafter"/>
</dbReference>
<evidence type="ECO:0000256" key="10">
    <source>
        <dbReference type="SAM" id="MobiDB-lite"/>
    </source>
</evidence>
<dbReference type="FunFam" id="3.30.160.60:FF:000856">
    <property type="entry name" value="B-box zinc finger protein 21"/>
    <property type="match status" value="1"/>
</dbReference>
<feature type="compositionally biased region" description="Low complexity" evidence="10">
    <location>
        <begin position="109"/>
        <end position="124"/>
    </location>
</feature>
<keyword evidence="2" id="KW-0479">Metal-binding</keyword>
<dbReference type="SMART" id="SM00336">
    <property type="entry name" value="BBOX"/>
    <property type="match status" value="2"/>
</dbReference>
<dbReference type="Proteomes" id="UP001153076">
    <property type="component" value="Unassembled WGS sequence"/>
</dbReference>
<dbReference type="GO" id="GO:0000976">
    <property type="term" value="F:transcription cis-regulatory region binding"/>
    <property type="evidence" value="ECO:0007669"/>
    <property type="project" value="UniProtKB-ARBA"/>
</dbReference>
<keyword evidence="7" id="KW-0804">Transcription</keyword>
<evidence type="ECO:0000256" key="3">
    <source>
        <dbReference type="ARBA" id="ARBA00022737"/>
    </source>
</evidence>
<dbReference type="PROSITE" id="PS50119">
    <property type="entry name" value="ZF_BBOX"/>
    <property type="match status" value="2"/>
</dbReference>
<evidence type="ECO:0000256" key="6">
    <source>
        <dbReference type="ARBA" id="ARBA00023015"/>
    </source>
</evidence>
<evidence type="ECO:0000256" key="4">
    <source>
        <dbReference type="ARBA" id="ARBA00022771"/>
    </source>
</evidence>
<accession>A0A9Q1KY42</accession>
<dbReference type="InterPro" id="IPR000315">
    <property type="entry name" value="Znf_B-box"/>
</dbReference>
<name>A0A9Q1KY42_9CARY</name>
<dbReference type="GO" id="GO:0005634">
    <property type="term" value="C:nucleus"/>
    <property type="evidence" value="ECO:0007669"/>
    <property type="project" value="UniProtKB-SubCell"/>
</dbReference>
<proteinExistence type="predicted"/>
<dbReference type="InterPro" id="IPR051979">
    <property type="entry name" value="B-box_zinc_finger"/>
</dbReference>
<comment type="subcellular location">
    <subcellularLocation>
        <location evidence="1">Nucleus</location>
    </subcellularLocation>
</comment>
<keyword evidence="8" id="KW-0539">Nucleus</keyword>
<dbReference type="AlphaFoldDB" id="A0A9Q1KY42"/>
<dbReference type="PANTHER" id="PTHR31832">
    <property type="entry name" value="B-BOX ZINC FINGER PROTEIN 22"/>
    <property type="match status" value="1"/>
</dbReference>
<evidence type="ECO:0000256" key="1">
    <source>
        <dbReference type="ARBA" id="ARBA00004123"/>
    </source>
</evidence>
<evidence type="ECO:0000256" key="8">
    <source>
        <dbReference type="ARBA" id="ARBA00023242"/>
    </source>
</evidence>
<comment type="caution">
    <text evidence="12">The sequence shown here is derived from an EMBL/GenBank/DDBJ whole genome shotgun (WGS) entry which is preliminary data.</text>
</comment>
<keyword evidence="3" id="KW-0677">Repeat</keyword>
<keyword evidence="4 9" id="KW-0863">Zinc-finger</keyword>
<dbReference type="OrthoDB" id="153872at2759"/>
<dbReference type="GO" id="GO:0006355">
    <property type="term" value="P:regulation of DNA-templated transcription"/>
    <property type="evidence" value="ECO:0007669"/>
    <property type="project" value="TreeGrafter"/>
</dbReference>
<evidence type="ECO:0000256" key="7">
    <source>
        <dbReference type="ARBA" id="ARBA00023163"/>
    </source>
</evidence>
<sequence length="244" mass="27449">MKIQCDVCEKAAAAVFCAADEAALCEGCDKRVHHANQLASRHLRFTLVHPSCNHAPPLCDVCQERRAFVFCREDRAILCRECDIPIHKANEHTQSHSRFLLTGVKLSSSASSSPYPHTYPPMSTRSDPNSNRVTPVNVPSRDHDLFTQYSHTSNDDVTSPFTTTATTTNCNQISEEGSISTSHMLSEYLMETVPEWRLEDLLDPSFASHHNLSKVCHNLILPPSYFFPYFVVEFVNDSHLVQLN</sequence>
<evidence type="ECO:0000313" key="12">
    <source>
        <dbReference type="EMBL" id="KAJ8450921.1"/>
    </source>
</evidence>
<feature type="region of interest" description="Disordered" evidence="10">
    <location>
        <begin position="109"/>
        <end position="132"/>
    </location>
</feature>